<name>A0AA37T150_9GAMM</name>
<proteinExistence type="predicted"/>
<keyword evidence="2" id="KW-0812">Transmembrane</keyword>
<protein>
    <submittedName>
        <fullName evidence="3">Uncharacterized protein</fullName>
    </submittedName>
</protein>
<feature type="region of interest" description="Disordered" evidence="1">
    <location>
        <begin position="179"/>
        <end position="200"/>
    </location>
</feature>
<dbReference type="AlphaFoldDB" id="A0AA37T150"/>
<comment type="caution">
    <text evidence="3">The sequence shown here is derived from an EMBL/GenBank/DDBJ whole genome shotgun (WGS) entry which is preliminary data.</text>
</comment>
<organism evidence="3 4">
    <name type="scientific">Marinibactrum halimedae</name>
    <dbReference type="NCBI Taxonomy" id="1444977"/>
    <lineage>
        <taxon>Bacteria</taxon>
        <taxon>Pseudomonadati</taxon>
        <taxon>Pseudomonadota</taxon>
        <taxon>Gammaproteobacteria</taxon>
        <taxon>Cellvibrionales</taxon>
        <taxon>Cellvibrionaceae</taxon>
        <taxon>Marinibactrum</taxon>
    </lineage>
</organism>
<accession>A0AA37T150</accession>
<reference evidence="3 4" key="1">
    <citation type="journal article" date="2014" name="Int. J. Syst. Evol. Microbiol.">
        <title>Complete genome sequence of Corynebacterium casei LMG S-19264T (=DSM 44701T), isolated from a smear-ripened cheese.</title>
        <authorList>
            <consortium name="US DOE Joint Genome Institute (JGI-PGF)"/>
            <person name="Walter F."/>
            <person name="Albersmeier A."/>
            <person name="Kalinowski J."/>
            <person name="Ruckert C."/>
        </authorList>
    </citation>
    <scope>NUCLEOTIDE SEQUENCE [LARGE SCALE GENOMIC DNA]</scope>
    <source>
        <strain evidence="3 4">NBRC 110095</strain>
    </source>
</reference>
<keyword evidence="2" id="KW-0472">Membrane</keyword>
<dbReference type="RefSeq" id="WP_232594843.1">
    <property type="nucleotide sequence ID" value="NZ_BSPD01000002.1"/>
</dbReference>
<dbReference type="EMBL" id="BSPD01000002">
    <property type="protein sequence ID" value="GLS24338.1"/>
    <property type="molecule type" value="Genomic_DNA"/>
</dbReference>
<evidence type="ECO:0000256" key="1">
    <source>
        <dbReference type="SAM" id="MobiDB-lite"/>
    </source>
</evidence>
<feature type="transmembrane region" description="Helical" evidence="2">
    <location>
        <begin position="17"/>
        <end position="41"/>
    </location>
</feature>
<dbReference type="Proteomes" id="UP001156870">
    <property type="component" value="Unassembled WGS sequence"/>
</dbReference>
<keyword evidence="4" id="KW-1185">Reference proteome</keyword>
<gene>
    <name evidence="3" type="ORF">GCM10007877_00490</name>
</gene>
<sequence length="380" mass="42286">MNTHVDSTTYSRHQLKFALTCVLMTLLVGIASATMIFRFIFTHQEAIQHKHYGESIARLAALYSTEPLFANDLISLQVATSQISKATNISSLTVHDVENRLLAESINTPPSKNSVHHSLPITQNNNIAGYVTVTTHGNDNNITVISHWISGFAILGALILLYFISANVRPLRSSIATSPTYAQDDNLPEPYEEANNQPDNEPAEEVAYLSLYSLHLEELAKNPDSDECQKTLSFLVKSLNAIATLYDGQLRFFDNILPTLEIKQVDFETAAFQALCCGQLILALAQKSPTALGINAVVTSPRLEALQQAIKHRLTLEKTASTRLVLDKALAFNLSDKINIRHDSKEWCEIDSLVEQCQRLLDNQMIRLEETLTSIQPIEK</sequence>
<evidence type="ECO:0000313" key="3">
    <source>
        <dbReference type="EMBL" id="GLS24338.1"/>
    </source>
</evidence>
<evidence type="ECO:0000256" key="2">
    <source>
        <dbReference type="SAM" id="Phobius"/>
    </source>
</evidence>
<feature type="transmembrane region" description="Helical" evidence="2">
    <location>
        <begin position="144"/>
        <end position="164"/>
    </location>
</feature>
<evidence type="ECO:0000313" key="4">
    <source>
        <dbReference type="Proteomes" id="UP001156870"/>
    </source>
</evidence>
<keyword evidence="2" id="KW-1133">Transmembrane helix</keyword>